<evidence type="ECO:0000259" key="10">
    <source>
        <dbReference type="Pfam" id="PF22148"/>
    </source>
</evidence>
<dbReference type="PANTHER" id="PTHR43806:SF11">
    <property type="entry name" value="CEREVISIN-RELATED"/>
    <property type="match status" value="1"/>
</dbReference>
<dbReference type="GO" id="GO:0005576">
    <property type="term" value="C:extracellular region"/>
    <property type="evidence" value="ECO:0007669"/>
    <property type="project" value="UniProtKB-SubCell"/>
</dbReference>
<feature type="chain" id="PRO_5040911319" evidence="7">
    <location>
        <begin position="28"/>
        <end position="1176"/>
    </location>
</feature>
<feature type="signal peptide" evidence="7">
    <location>
        <begin position="1"/>
        <end position="27"/>
    </location>
</feature>
<evidence type="ECO:0000256" key="1">
    <source>
        <dbReference type="ARBA" id="ARBA00011073"/>
    </source>
</evidence>
<dbReference type="Gene3D" id="3.40.50.200">
    <property type="entry name" value="Peptidase S8/S53 domain"/>
    <property type="match status" value="1"/>
</dbReference>
<accession>A0A9X1XDI5</accession>
<evidence type="ECO:0000313" key="11">
    <source>
        <dbReference type="EMBL" id="MCK6258726.1"/>
    </source>
</evidence>
<dbReference type="Pfam" id="PF00082">
    <property type="entry name" value="Peptidase_S8"/>
    <property type="match status" value="1"/>
</dbReference>
<comment type="caution">
    <text evidence="11">The sequence shown here is derived from an EMBL/GenBank/DDBJ whole genome shotgun (WGS) entry which is preliminary data.</text>
</comment>
<evidence type="ECO:0000259" key="9">
    <source>
        <dbReference type="Pfam" id="PF04151"/>
    </source>
</evidence>
<dbReference type="InterPro" id="IPR007280">
    <property type="entry name" value="Peptidase_C_arc/bac"/>
</dbReference>
<dbReference type="PANTHER" id="PTHR43806">
    <property type="entry name" value="PEPTIDASE S8"/>
    <property type="match status" value="1"/>
</dbReference>
<dbReference type="InterPro" id="IPR036852">
    <property type="entry name" value="Peptidase_S8/S53_dom_sf"/>
</dbReference>
<organism evidence="11 12">
    <name type="scientific">Fictibacillus marinisediminis</name>
    <dbReference type="NCBI Taxonomy" id="2878389"/>
    <lineage>
        <taxon>Bacteria</taxon>
        <taxon>Bacillati</taxon>
        <taxon>Bacillota</taxon>
        <taxon>Bacilli</taxon>
        <taxon>Bacillales</taxon>
        <taxon>Fictibacillaceae</taxon>
        <taxon>Fictibacillus</taxon>
    </lineage>
</organism>
<dbReference type="GO" id="GO:0006508">
    <property type="term" value="P:proteolysis"/>
    <property type="evidence" value="ECO:0007669"/>
    <property type="project" value="UniProtKB-KW"/>
</dbReference>
<evidence type="ECO:0000256" key="2">
    <source>
        <dbReference type="ARBA" id="ARBA00022670"/>
    </source>
</evidence>
<dbReference type="Pfam" id="PF22148">
    <property type="entry name" value="Fervidolysin_NPro-like"/>
    <property type="match status" value="1"/>
</dbReference>
<dbReference type="InterPro" id="IPR018247">
    <property type="entry name" value="EF_Hand_1_Ca_BS"/>
</dbReference>
<keyword evidence="7" id="KW-0732">Signal</keyword>
<dbReference type="SUPFAM" id="SSF52743">
    <property type="entry name" value="Subtilisin-like"/>
    <property type="match status" value="1"/>
</dbReference>
<feature type="region of interest" description="Disordered" evidence="6">
    <location>
        <begin position="619"/>
        <end position="645"/>
    </location>
</feature>
<evidence type="ECO:0000259" key="8">
    <source>
        <dbReference type="Pfam" id="PF00082"/>
    </source>
</evidence>
<comment type="similarity">
    <text evidence="1 5">Belongs to the peptidase S8 family.</text>
</comment>
<dbReference type="PROSITE" id="PS00138">
    <property type="entry name" value="SUBTILASE_SER"/>
    <property type="match status" value="1"/>
</dbReference>
<evidence type="ECO:0000256" key="7">
    <source>
        <dbReference type="SAM" id="SignalP"/>
    </source>
</evidence>
<gene>
    <name evidence="11" type="ORF">LCY76_19345</name>
</gene>
<reference evidence="11" key="1">
    <citation type="submission" date="2021-09" db="EMBL/GenBank/DDBJ databases">
        <title>Genome analysis of Fictibacillus sp. KIGAM418 isolated from marine sediment.</title>
        <authorList>
            <person name="Seo M.-J."/>
            <person name="Cho E.-S."/>
            <person name="Hwang C.Y."/>
        </authorList>
    </citation>
    <scope>NUCLEOTIDE SEQUENCE</scope>
    <source>
        <strain evidence="11">KIGAM418</strain>
    </source>
</reference>
<name>A0A9X1XDI5_9BACL</name>
<evidence type="ECO:0000256" key="3">
    <source>
        <dbReference type="ARBA" id="ARBA00022801"/>
    </source>
</evidence>
<feature type="domain" description="Peptidase C-terminal archaeal/bacterial" evidence="9">
    <location>
        <begin position="1093"/>
        <end position="1158"/>
    </location>
</feature>
<dbReference type="RefSeq" id="WP_248253971.1">
    <property type="nucleotide sequence ID" value="NZ_JAIWJX010000002.1"/>
</dbReference>
<dbReference type="Gene3D" id="2.60.120.380">
    <property type="match status" value="2"/>
</dbReference>
<protein>
    <submittedName>
        <fullName evidence="11">S8 family serine peptidase</fullName>
    </submittedName>
</protein>
<feature type="compositionally biased region" description="Acidic residues" evidence="6">
    <location>
        <begin position="635"/>
        <end position="645"/>
    </location>
</feature>
<feature type="active site" description="Charge relay system" evidence="5">
    <location>
        <position position="356"/>
    </location>
</feature>
<evidence type="ECO:0000256" key="6">
    <source>
        <dbReference type="SAM" id="MobiDB-lite"/>
    </source>
</evidence>
<feature type="active site" description="Charge relay system" evidence="5">
    <location>
        <position position="166"/>
    </location>
</feature>
<keyword evidence="2 5" id="KW-0645">Protease</keyword>
<evidence type="ECO:0000313" key="12">
    <source>
        <dbReference type="Proteomes" id="UP001139011"/>
    </source>
</evidence>
<evidence type="ECO:0000256" key="5">
    <source>
        <dbReference type="PROSITE-ProRule" id="PRU01240"/>
    </source>
</evidence>
<dbReference type="GO" id="GO:0004252">
    <property type="term" value="F:serine-type endopeptidase activity"/>
    <property type="evidence" value="ECO:0007669"/>
    <property type="project" value="UniProtKB-UniRule"/>
</dbReference>
<dbReference type="PROSITE" id="PS51892">
    <property type="entry name" value="SUBTILASE"/>
    <property type="match status" value="1"/>
</dbReference>
<keyword evidence="3 5" id="KW-0378">Hydrolase</keyword>
<dbReference type="PROSITE" id="PS00137">
    <property type="entry name" value="SUBTILASE_HIS"/>
    <property type="match status" value="1"/>
</dbReference>
<dbReference type="InterPro" id="IPR000209">
    <property type="entry name" value="Peptidase_S8/S53_dom"/>
</dbReference>
<dbReference type="InterPro" id="IPR050131">
    <property type="entry name" value="Peptidase_S8_subtilisin-like"/>
</dbReference>
<feature type="domain" description="Peptidase S8/S53" evidence="8">
    <location>
        <begin position="158"/>
        <end position="404"/>
    </location>
</feature>
<keyword evidence="12" id="KW-1185">Reference proteome</keyword>
<dbReference type="InterPro" id="IPR054399">
    <property type="entry name" value="Fervidolysin-like_N_prodom"/>
</dbReference>
<dbReference type="PRINTS" id="PR00723">
    <property type="entry name" value="SUBTILISIN"/>
</dbReference>
<dbReference type="PROSITE" id="PS00018">
    <property type="entry name" value="EF_HAND_1"/>
    <property type="match status" value="1"/>
</dbReference>
<feature type="domain" description="Fervidolysin-like N-terminal prodomain" evidence="10">
    <location>
        <begin position="52"/>
        <end position="123"/>
    </location>
</feature>
<dbReference type="InterPro" id="IPR015500">
    <property type="entry name" value="Peptidase_S8_subtilisin-rel"/>
</dbReference>
<dbReference type="Pfam" id="PF04151">
    <property type="entry name" value="PPC"/>
    <property type="match status" value="1"/>
</dbReference>
<dbReference type="AlphaFoldDB" id="A0A9X1XDI5"/>
<proteinExistence type="inferred from homology"/>
<evidence type="ECO:0000256" key="4">
    <source>
        <dbReference type="ARBA" id="ARBA00022825"/>
    </source>
</evidence>
<dbReference type="InterPro" id="IPR022398">
    <property type="entry name" value="Peptidase_S8_His-AS"/>
</dbReference>
<keyword evidence="4 5" id="KW-0720">Serine protease</keyword>
<dbReference type="Proteomes" id="UP001139011">
    <property type="component" value="Unassembled WGS sequence"/>
</dbReference>
<sequence length="1176" mass="129479">MKNWKKQIAAVGLSASMLASGYSAVHAEVKVPSVSKKSLAMTELENVTKGSTAKSNKPLFSDDTLVIKYTKPLTSTDHKNAGATVIRSYSQYKYTVVRVNNKKKFEQVMKIYQKLGKVASVSPSILSKTLSAPDPKTGKQYHLSLLQIAKAQELAGKHAVKVAVIDQGVDRNHPELKGQVISSYNANDPMNQAMPDFHGTHVSGIIAAKKGNGVGGYGVNPNAKIMSYDVFDRGMGASDYTIADAILKAVHDGAKVINMSLGSSAPSPLIEDAVKTAIKANVTVVAAAGNNATDAAFYPSAFEGVISVGSTNAKNKLSWYSNYGPSVDIVAPGEAIYAPLYDYEKKSTFEKMSGTSMASPVVAGTASLLLSKYPSLKPAQVEYVLEHTAKDLGSKGYDTKYAHGLVQPVSALKFNVKNIPASVKPLQTEKEIKDAATEIFPVNNKDLVKEGKITKANEEKWVKFYVNKGEYIQTSLKGSKNYDLKLKLNLYGTDSTTMLDVNKLQANGTEGKLFQVPFSGYMTIGVKDVNGNFDDSKAAASRYTLKIKRLQELPVDKNTMDKPANISTFPYHAKGTFTGENEDEDFYSFKVDKPQLVKVKTTGVPGVNSTLKVYAEEQVTDENPGDAEAVSQVAGDEDTGEEMDGPEPMFYQNANGYGEGETMVFEAVPNVDYLISTTNKSEIVDGLFDFFMDFDMIDEESPEPSAISYSLDVESKVTPPDEDGLPFEEDSPEGKLENKEITVKDYAALKQIERKRAHEQDVEIIIIISNQENDIDPQDIVDNANPYVLGSKETGVLQKQMDEDWFSFSPKQDGIYDFNLGKGQKPAIQIYQLEKYKDEDDEWQLDLGRVGDNYSNDWFDGTLEDHAIAGLKKGKKYFVRIANNKMNGSTLYDPYEFSSKLLASNPDDANEPNDMMDHFKDLKNNKATGMFSMPGDMDAFYMKAKETGISNVSLTKGAVTKELKAKYPSELLNDYYGLVLVGEDTNGNRRVDESELGKLKEVYKGIEGSETRGSFTTKKGKGYFIVGIGFFDYKPELSFIPYTLKVESVNRKDEDAKSVVKGNKPSKPLSLKKVSSKSYSGTGYFNMIKNKTDADWYKWSLTKKANVKLTLETSADIDGVITVYKNGKQVAKSNYYGNGDSEVLYTTLGKGTYHIQVKDRYGNASVHSYKLKAEIR</sequence>
<dbReference type="EMBL" id="JAIWJX010000002">
    <property type="protein sequence ID" value="MCK6258726.1"/>
    <property type="molecule type" value="Genomic_DNA"/>
</dbReference>
<dbReference type="InterPro" id="IPR023828">
    <property type="entry name" value="Peptidase_S8_Ser-AS"/>
</dbReference>
<feature type="active site" description="Charge relay system" evidence="5">
    <location>
        <position position="198"/>
    </location>
</feature>